<evidence type="ECO:0000313" key="2">
    <source>
        <dbReference type="EMBL" id="QWG09535.1"/>
    </source>
</evidence>
<evidence type="ECO:0000313" key="3">
    <source>
        <dbReference type="Proteomes" id="UP000682802"/>
    </source>
</evidence>
<feature type="domain" description="NmrA-like" evidence="1">
    <location>
        <begin position="3"/>
        <end position="272"/>
    </location>
</feature>
<dbReference type="PANTHER" id="PTHR43162">
    <property type="match status" value="1"/>
</dbReference>
<dbReference type="Gene3D" id="3.90.25.10">
    <property type="entry name" value="UDP-galactose 4-epimerase, domain 1"/>
    <property type="match status" value="1"/>
</dbReference>
<dbReference type="InterPro" id="IPR008030">
    <property type="entry name" value="NmrA-like"/>
</dbReference>
<dbReference type="InterPro" id="IPR036291">
    <property type="entry name" value="NAD(P)-bd_dom_sf"/>
</dbReference>
<dbReference type="Proteomes" id="UP000682802">
    <property type="component" value="Chromosome 2"/>
</dbReference>
<dbReference type="SUPFAM" id="SSF51735">
    <property type="entry name" value="NAD(P)-binding Rossmann-fold domains"/>
    <property type="match status" value="1"/>
</dbReference>
<dbReference type="Pfam" id="PF05368">
    <property type="entry name" value="NmrA"/>
    <property type="match status" value="1"/>
</dbReference>
<keyword evidence="3" id="KW-1185">Reference proteome</keyword>
<gene>
    <name evidence="2" type="ORF">KM029_23290</name>
</gene>
<evidence type="ECO:0000259" key="1">
    <source>
        <dbReference type="Pfam" id="PF05368"/>
    </source>
</evidence>
<dbReference type="Gene3D" id="3.40.50.720">
    <property type="entry name" value="NAD(P)-binding Rossmann-like Domain"/>
    <property type="match status" value="1"/>
</dbReference>
<dbReference type="PANTHER" id="PTHR43162:SF1">
    <property type="entry name" value="PRESTALK A DIFFERENTIATION PROTEIN A"/>
    <property type="match status" value="1"/>
</dbReference>
<sequence length="294" mass="33010">MYLVIGSTGNTGKYVANELLDKGQEVRVIGRDQNKLQDFISRGADFKIGDLYDKEFVEEIFEDIEAAYIVTPPKYDVENLLDHQNKIGENLFNGLQKNKVPYAVNLSSYKYTDMENAGPAKGIHLQEERLNKLTNTKVLHIRAAFFLENLLSNINSIKFNNIGMSMLDPEKSIAMVATQDVSELAVKHLINKGFEHRDITYILGNHDVNMKTAINSFANAVGREGIPYVQLSYNNGKEGLISMGFSQDMANAFVNMSRAINENQSIIPPRLLENTSKTSIDSFAKEVFAPLYNN</sequence>
<dbReference type="InterPro" id="IPR051604">
    <property type="entry name" value="Ergot_Alk_Oxidoreductase"/>
</dbReference>
<dbReference type="RefSeq" id="WP_144076208.1">
    <property type="nucleotide sequence ID" value="NZ_CP076129.1"/>
</dbReference>
<organism evidence="2 3">
    <name type="scientific">Flammeovirga kamogawensis</name>
    <dbReference type="NCBI Taxonomy" id="373891"/>
    <lineage>
        <taxon>Bacteria</taxon>
        <taxon>Pseudomonadati</taxon>
        <taxon>Bacteroidota</taxon>
        <taxon>Cytophagia</taxon>
        <taxon>Cytophagales</taxon>
        <taxon>Flammeovirgaceae</taxon>
        <taxon>Flammeovirga</taxon>
    </lineage>
</organism>
<dbReference type="EMBL" id="CP076129">
    <property type="protein sequence ID" value="QWG09535.1"/>
    <property type="molecule type" value="Genomic_DNA"/>
</dbReference>
<name>A0ABX8H0X0_9BACT</name>
<reference evidence="2 3" key="1">
    <citation type="submission" date="2021-05" db="EMBL/GenBank/DDBJ databases">
        <title>Comparative genomic studies on the polysaccharide-degrading batcterial strains of the Flammeovirga genus.</title>
        <authorList>
            <person name="Zewei F."/>
            <person name="Zheng Z."/>
            <person name="Yu L."/>
            <person name="Ruyue G."/>
            <person name="Yanhong M."/>
            <person name="Yuanyuan C."/>
            <person name="Jingyan G."/>
            <person name="Wenjun H."/>
        </authorList>
    </citation>
    <scope>NUCLEOTIDE SEQUENCE [LARGE SCALE GENOMIC DNA]</scope>
    <source>
        <strain evidence="2 3">YS10</strain>
    </source>
</reference>
<proteinExistence type="predicted"/>
<accession>A0ABX8H0X0</accession>
<protein>
    <submittedName>
        <fullName evidence="2">NmrA family NAD(P)-binding protein</fullName>
    </submittedName>
</protein>